<keyword evidence="2" id="KW-0732">Signal</keyword>
<name>A0A3N4V4R8_9GAMM</name>
<feature type="signal peptide" evidence="2">
    <location>
        <begin position="1"/>
        <end position="20"/>
    </location>
</feature>
<feature type="compositionally biased region" description="Pro residues" evidence="1">
    <location>
        <begin position="142"/>
        <end position="162"/>
    </location>
</feature>
<dbReference type="Proteomes" id="UP000269708">
    <property type="component" value="Unassembled WGS sequence"/>
</dbReference>
<evidence type="ECO:0000313" key="3">
    <source>
        <dbReference type="EMBL" id="RPE77043.1"/>
    </source>
</evidence>
<evidence type="ECO:0000313" key="4">
    <source>
        <dbReference type="Proteomes" id="UP000269708"/>
    </source>
</evidence>
<proteinExistence type="predicted"/>
<feature type="chain" id="PRO_5018295661" evidence="2">
    <location>
        <begin position="21"/>
        <end position="162"/>
    </location>
</feature>
<accession>A0A3N4V4R8</accession>
<sequence>MNRSAVLLALFLAPAAAAWGAETERLDLSLPDRPIGFGGGEGRSSYANDPPGTYYGDTSGRPASEPALALAQEECSPQPQLSGSVGAGIGYSERFGSSHWTATRLHLHRCRYGEDGGRNTFDLSIGVSQGDGPGGYGGPYHMPGPLPPVRAWPAPPMAPPRR</sequence>
<evidence type="ECO:0000256" key="1">
    <source>
        <dbReference type="SAM" id="MobiDB-lite"/>
    </source>
</evidence>
<dbReference type="EMBL" id="RKQN01000003">
    <property type="protein sequence ID" value="RPE77043.1"/>
    <property type="molecule type" value="Genomic_DNA"/>
</dbReference>
<gene>
    <name evidence="3" type="ORF">EDC50_2296</name>
</gene>
<feature type="region of interest" description="Disordered" evidence="1">
    <location>
        <begin position="130"/>
        <end position="162"/>
    </location>
</feature>
<comment type="caution">
    <text evidence="3">The sequence shown here is derived from an EMBL/GenBank/DDBJ whole genome shotgun (WGS) entry which is preliminary data.</text>
</comment>
<feature type="region of interest" description="Disordered" evidence="1">
    <location>
        <begin position="38"/>
        <end position="63"/>
    </location>
</feature>
<dbReference type="AlphaFoldDB" id="A0A3N4V4R8"/>
<dbReference type="OrthoDB" id="5975465at2"/>
<protein>
    <submittedName>
        <fullName evidence="3">Uncharacterized protein</fullName>
    </submittedName>
</protein>
<keyword evidence="4" id="KW-1185">Reference proteome</keyword>
<evidence type="ECO:0000256" key="2">
    <source>
        <dbReference type="SAM" id="SignalP"/>
    </source>
</evidence>
<dbReference type="RefSeq" id="WP_123770623.1">
    <property type="nucleotide sequence ID" value="NZ_RKQN01000003.1"/>
</dbReference>
<reference evidence="3 4" key="1">
    <citation type="submission" date="2018-11" db="EMBL/GenBank/DDBJ databases">
        <title>Genomic Encyclopedia of Type Strains, Phase IV (KMG-IV): sequencing the most valuable type-strain genomes for metagenomic binning, comparative biology and taxonomic classification.</title>
        <authorList>
            <person name="Goeker M."/>
        </authorList>
    </citation>
    <scope>NUCLEOTIDE SEQUENCE [LARGE SCALE GENOMIC DNA]</scope>
    <source>
        <strain evidence="3 4">DSM 25623</strain>
    </source>
</reference>
<organism evidence="3 4">
    <name type="scientific">Vulcaniibacterium tengchongense</name>
    <dbReference type="NCBI Taxonomy" id="1273429"/>
    <lineage>
        <taxon>Bacteria</taxon>
        <taxon>Pseudomonadati</taxon>
        <taxon>Pseudomonadota</taxon>
        <taxon>Gammaproteobacteria</taxon>
        <taxon>Lysobacterales</taxon>
        <taxon>Lysobacteraceae</taxon>
        <taxon>Vulcaniibacterium</taxon>
    </lineage>
</organism>